<feature type="transmembrane region" description="Helical" evidence="7">
    <location>
        <begin position="568"/>
        <end position="589"/>
    </location>
</feature>
<feature type="transmembrane region" description="Helical" evidence="7">
    <location>
        <begin position="21"/>
        <end position="43"/>
    </location>
</feature>
<feature type="transmembrane region" description="Helical" evidence="7">
    <location>
        <begin position="505"/>
        <end position="522"/>
    </location>
</feature>
<dbReference type="PANTHER" id="PTHR16172">
    <property type="entry name" value="MAJOR FACILITATOR SUPERFAMILY DOMAIN-CONTAINING PROTEIN 6-LIKE"/>
    <property type="match status" value="1"/>
</dbReference>
<dbReference type="Gene3D" id="1.20.1250.20">
    <property type="entry name" value="MFS general substrate transporter like domains"/>
    <property type="match status" value="3"/>
</dbReference>
<dbReference type="AlphaFoldDB" id="A0A8I6RWA8"/>
<dbReference type="RefSeq" id="XP_024086273.1">
    <property type="nucleotide sequence ID" value="XM_024230505.1"/>
</dbReference>
<organism evidence="9 10">
    <name type="scientific">Cimex lectularius</name>
    <name type="common">Bed bug</name>
    <name type="synonym">Acanthia lectularia</name>
    <dbReference type="NCBI Taxonomy" id="79782"/>
    <lineage>
        <taxon>Eukaryota</taxon>
        <taxon>Metazoa</taxon>
        <taxon>Ecdysozoa</taxon>
        <taxon>Arthropoda</taxon>
        <taxon>Hexapoda</taxon>
        <taxon>Insecta</taxon>
        <taxon>Pterygota</taxon>
        <taxon>Neoptera</taxon>
        <taxon>Paraneoptera</taxon>
        <taxon>Hemiptera</taxon>
        <taxon>Heteroptera</taxon>
        <taxon>Panheteroptera</taxon>
        <taxon>Cimicomorpha</taxon>
        <taxon>Cimicidae</taxon>
        <taxon>Cimex</taxon>
    </lineage>
</organism>
<keyword evidence="4 7" id="KW-1133">Transmembrane helix</keyword>
<accession>A0A8I6RWA8</accession>
<keyword evidence="10" id="KW-1185">Reference proteome</keyword>
<dbReference type="GO" id="GO:0022857">
    <property type="term" value="F:transmembrane transporter activity"/>
    <property type="evidence" value="ECO:0007669"/>
    <property type="project" value="InterPro"/>
</dbReference>
<feature type="transmembrane region" description="Helical" evidence="7">
    <location>
        <begin position="628"/>
        <end position="651"/>
    </location>
</feature>
<name>A0A8I6RWA8_CIMLE</name>
<feature type="compositionally biased region" description="Basic and acidic residues" evidence="6">
    <location>
        <begin position="692"/>
        <end position="711"/>
    </location>
</feature>
<feature type="transmembrane region" description="Helical" evidence="7">
    <location>
        <begin position="390"/>
        <end position="419"/>
    </location>
</feature>
<dbReference type="KEGG" id="clec:106668510"/>
<evidence type="ECO:0000256" key="3">
    <source>
        <dbReference type="ARBA" id="ARBA00022692"/>
    </source>
</evidence>
<feature type="transmembrane region" description="Helical" evidence="7">
    <location>
        <begin position="595"/>
        <end position="616"/>
    </location>
</feature>
<dbReference type="OrthoDB" id="10061976at2759"/>
<evidence type="ECO:0000259" key="8">
    <source>
        <dbReference type="PROSITE" id="PS50850"/>
    </source>
</evidence>
<feature type="region of interest" description="Disordered" evidence="6">
    <location>
        <begin position="692"/>
        <end position="759"/>
    </location>
</feature>
<feature type="transmembrane region" description="Helical" evidence="7">
    <location>
        <begin position="534"/>
        <end position="556"/>
    </location>
</feature>
<feature type="transmembrane region" description="Helical" evidence="7">
    <location>
        <begin position="85"/>
        <end position="106"/>
    </location>
</feature>
<dbReference type="OMA" id="DKIGNFR"/>
<evidence type="ECO:0000256" key="6">
    <source>
        <dbReference type="SAM" id="MobiDB-lite"/>
    </source>
</evidence>
<dbReference type="InterPro" id="IPR036259">
    <property type="entry name" value="MFS_trans_sf"/>
</dbReference>
<feature type="transmembrane region" description="Helical" evidence="7">
    <location>
        <begin position="663"/>
        <end position="683"/>
    </location>
</feature>
<evidence type="ECO:0000313" key="10">
    <source>
        <dbReference type="Proteomes" id="UP000494040"/>
    </source>
</evidence>
<sequence>MFLMESFFTRISEDFRQRELLPLKLLFFVHSSTMYVLYPYLTIHMRELGINIEETAIMAAVTPIVAIVMPPIAGMVADRIGNFKILLSLFSGLGGAASLLLLLVPVGRITISYPNSTVMELDSIQGEIDLRIAQTIPCDRVLNATIPVQMRVEACGLICTRSPEDFIPYDKGPQTVKEENSAILRTRNYTIYIVTPGNGTDSYQYNLGPGDLPLYKARVNNDVRNLKKMFNKGHFSTSVRQLTPTKYFFPASGLYSFDCSVQDKNADCMIKLEKGKESLKILSAESKTFSVKLNNSQRDDKLFSKFWVNEMRPTFGNVSSWTFMELLGSSDNKEVSATVDVPLPNKDNGLDVDAVLHLTKCSRKCLATIPRRSICLNKETVVEYDTKLTFWLYLTIRVFIGMISGTAFAMFEGAVIAILREHKADYGLQRIYATIGGMISSPLSGWLIDTASSDKLYTDFTPAFYLYAAMKIVSALLMMTINLQFKSPATNVLADVLIVLKKVEIVALFITCFILGTAWGYIESFLFWLLQDLGASRSLMGITITVGGIAGLPLLVMSGPIIDKIGHANVLFIGFIFYAIRLLGYSLIYNPWMCLIFEAMESVTSSLAFTAAVTYAAKLSTMTTDSSIQGLLGGLYFGVGKGAGSLIGGYLMEGVGTRPTYQIFSAVTLITGCIYFLFNHFFISHHSDEAKEKRAKEQEAQQEKEPNKDNKNNNTNQKKNGDETVSMSAVSNNLNSNDIRNNIPNKNSNKNVDVENGKINKGFETSEEKINTVLENR</sequence>
<feature type="transmembrane region" description="Helical" evidence="7">
    <location>
        <begin position="55"/>
        <end position="73"/>
    </location>
</feature>
<keyword evidence="3 7" id="KW-0812">Transmembrane</keyword>
<dbReference type="InterPro" id="IPR024989">
    <property type="entry name" value="MFS_assoc_dom"/>
</dbReference>
<comment type="similarity">
    <text evidence="2">Belongs to the major facilitator superfamily. MFSD6 family.</text>
</comment>
<dbReference type="InterPro" id="IPR051717">
    <property type="entry name" value="MFS_MFSD6"/>
</dbReference>
<reference evidence="9" key="1">
    <citation type="submission" date="2022-01" db="UniProtKB">
        <authorList>
            <consortium name="EnsemblMetazoa"/>
        </authorList>
    </citation>
    <scope>IDENTIFICATION</scope>
</reference>
<dbReference type="PROSITE" id="PS50850">
    <property type="entry name" value="MFS"/>
    <property type="match status" value="1"/>
</dbReference>
<dbReference type="EnsemblMetazoa" id="XM_024230505.1">
    <property type="protein sequence ID" value="XP_024086273.1"/>
    <property type="gene ID" value="LOC106668510"/>
</dbReference>
<dbReference type="PANTHER" id="PTHR16172:SF35">
    <property type="entry name" value="MAJOR FACILITATOR SUPERFAMILY (MFS) PROFILE DOMAIN-CONTAINING PROTEIN"/>
    <property type="match status" value="1"/>
</dbReference>
<dbReference type="EnsemblMetazoa" id="XM_014397348.2">
    <property type="protein sequence ID" value="XP_014252834.1"/>
    <property type="gene ID" value="LOC106668510"/>
</dbReference>
<proteinExistence type="inferred from homology"/>
<protein>
    <recommendedName>
        <fullName evidence="8">Major facilitator superfamily (MFS) profile domain-containing protein</fullName>
    </recommendedName>
</protein>
<dbReference type="SUPFAM" id="SSF103473">
    <property type="entry name" value="MFS general substrate transporter"/>
    <property type="match status" value="2"/>
</dbReference>
<dbReference type="Proteomes" id="UP000494040">
    <property type="component" value="Unassembled WGS sequence"/>
</dbReference>
<feature type="compositionally biased region" description="Low complexity" evidence="6">
    <location>
        <begin position="732"/>
        <end position="751"/>
    </location>
</feature>
<evidence type="ECO:0000256" key="5">
    <source>
        <dbReference type="ARBA" id="ARBA00023136"/>
    </source>
</evidence>
<keyword evidence="5 7" id="KW-0472">Membrane</keyword>
<feature type="transmembrane region" description="Helical" evidence="7">
    <location>
        <begin position="431"/>
        <end position="448"/>
    </location>
</feature>
<evidence type="ECO:0000256" key="4">
    <source>
        <dbReference type="ARBA" id="ARBA00022989"/>
    </source>
</evidence>
<comment type="subcellular location">
    <subcellularLocation>
        <location evidence="1">Membrane</location>
        <topology evidence="1">Multi-pass membrane protein</topology>
    </subcellularLocation>
</comment>
<dbReference type="RefSeq" id="XP_014252835.1">
    <property type="nucleotide sequence ID" value="XM_014397349.2"/>
</dbReference>
<evidence type="ECO:0000313" key="9">
    <source>
        <dbReference type="EnsemblMetazoa" id="XP_014252835.1"/>
    </source>
</evidence>
<evidence type="ECO:0000256" key="7">
    <source>
        <dbReference type="SAM" id="Phobius"/>
    </source>
</evidence>
<feature type="domain" description="Major facilitator superfamily (MFS) profile" evidence="8">
    <location>
        <begin position="504"/>
        <end position="777"/>
    </location>
</feature>
<dbReference type="RefSeq" id="XP_014252834.1">
    <property type="nucleotide sequence ID" value="XM_014397348.2"/>
</dbReference>
<dbReference type="EnsemblMetazoa" id="XM_014397349.2">
    <property type="protein sequence ID" value="XP_014252835.1"/>
    <property type="gene ID" value="LOC106668510"/>
</dbReference>
<dbReference type="InterPro" id="IPR020846">
    <property type="entry name" value="MFS_dom"/>
</dbReference>
<dbReference type="GO" id="GO:0016020">
    <property type="term" value="C:membrane"/>
    <property type="evidence" value="ECO:0007669"/>
    <property type="project" value="UniProtKB-SubCell"/>
</dbReference>
<evidence type="ECO:0000256" key="2">
    <source>
        <dbReference type="ARBA" id="ARBA00005241"/>
    </source>
</evidence>
<dbReference type="Pfam" id="PF12832">
    <property type="entry name" value="MFS_1_like"/>
    <property type="match status" value="1"/>
</dbReference>
<dbReference type="GeneID" id="106668510"/>
<dbReference type="CDD" id="cd17335">
    <property type="entry name" value="MFS_MFSD6"/>
    <property type="match status" value="1"/>
</dbReference>
<feature type="transmembrane region" description="Helical" evidence="7">
    <location>
        <begin position="464"/>
        <end position="485"/>
    </location>
</feature>
<evidence type="ECO:0000256" key="1">
    <source>
        <dbReference type="ARBA" id="ARBA00004141"/>
    </source>
</evidence>